<dbReference type="InterPro" id="IPR049516">
    <property type="entry name" value="FAD-depend_C"/>
</dbReference>
<evidence type="ECO:0000259" key="1">
    <source>
        <dbReference type="Pfam" id="PF21688"/>
    </source>
</evidence>
<dbReference type="Pfam" id="PF21688">
    <property type="entry name" value="FAD-depend_C"/>
    <property type="match status" value="1"/>
</dbReference>
<accession>A0A371INA6</accession>
<feature type="domain" description="FAD-dependent protein C-terminal" evidence="1">
    <location>
        <begin position="279"/>
        <end position="475"/>
    </location>
</feature>
<name>A0A371INA6_9FIRM</name>
<proteinExistence type="predicted"/>
<organism evidence="2 3">
    <name type="scientific">Criibacterium bergeronii</name>
    <dbReference type="NCBI Taxonomy" id="1871336"/>
    <lineage>
        <taxon>Bacteria</taxon>
        <taxon>Bacillati</taxon>
        <taxon>Bacillota</taxon>
        <taxon>Clostridia</taxon>
        <taxon>Peptostreptococcales</taxon>
        <taxon>Filifactoraceae</taxon>
        <taxon>Criibacterium</taxon>
    </lineage>
</organism>
<dbReference type="InterPro" id="IPR028348">
    <property type="entry name" value="FAD-binding_protein"/>
</dbReference>
<dbReference type="PIRSF" id="PIRSF038984">
    <property type="entry name" value="FAD_binding_protein"/>
    <property type="match status" value="1"/>
</dbReference>
<dbReference type="AlphaFoldDB" id="A0A371INA6"/>
<evidence type="ECO:0000313" key="3">
    <source>
        <dbReference type="Proteomes" id="UP000093352"/>
    </source>
</evidence>
<dbReference type="PANTHER" id="PTHR42842:SF3">
    <property type="entry name" value="FAD_NAD(P)-BINDING OXIDOREDUCTASE FAMILY PROTEIN"/>
    <property type="match status" value="1"/>
</dbReference>
<dbReference type="Proteomes" id="UP000093352">
    <property type="component" value="Unassembled WGS sequence"/>
</dbReference>
<dbReference type="RefSeq" id="WP_068914138.1">
    <property type="nucleotide sequence ID" value="NZ_MBEW02000003.1"/>
</dbReference>
<dbReference type="STRING" id="1871336.BBG48_06930"/>
<dbReference type="SUPFAM" id="SSF51905">
    <property type="entry name" value="FAD/NAD(P)-binding domain"/>
    <property type="match status" value="1"/>
</dbReference>
<gene>
    <name evidence="2" type="ORF">BBG48_002495</name>
</gene>
<protein>
    <recommendedName>
        <fullName evidence="1">FAD-dependent protein C-terminal domain-containing protein</fullName>
    </recommendedName>
</protein>
<dbReference type="Gene3D" id="3.50.50.60">
    <property type="entry name" value="FAD/NAD(P)-binding domain"/>
    <property type="match status" value="2"/>
</dbReference>
<dbReference type="InterPro" id="IPR036188">
    <property type="entry name" value="FAD/NAD-bd_sf"/>
</dbReference>
<dbReference type="PANTHER" id="PTHR42842">
    <property type="entry name" value="FAD/NAD(P)-BINDING OXIDOREDUCTASE"/>
    <property type="match status" value="1"/>
</dbReference>
<dbReference type="Gene3D" id="3.30.70.2700">
    <property type="match status" value="1"/>
</dbReference>
<comment type="caution">
    <text evidence="2">The sequence shown here is derived from an EMBL/GenBank/DDBJ whole genome shotgun (WGS) entry which is preliminary data.</text>
</comment>
<keyword evidence="3" id="KW-1185">Reference proteome</keyword>
<dbReference type="EMBL" id="MBEW02000003">
    <property type="protein sequence ID" value="RDY21961.1"/>
    <property type="molecule type" value="Genomic_DNA"/>
</dbReference>
<evidence type="ECO:0000313" key="2">
    <source>
        <dbReference type="EMBL" id="RDY21961.1"/>
    </source>
</evidence>
<sequence length="528" mass="58476">MITINNIKLPISDDESVLQQKIHDKLRKSNKDFEYKILKKSLDARKKEQIHYVYKLLVNVDEKSLSKKLLSDKDISVFNEEPKIPLKKGDKKLENPILVVGMGPAGLFCAYKLISYGYDVILCEQGSDVDKRAVDVKTFIKTGILNENSNVQFGEGGAGTFSDGKLTSRSKDPRGFEVLEIFHKFGAKEEILYSQKPHIGTDILTKIVKNMRLKMIENGAKVYFNTKLEDIIVENSKIRAVVLNGKKVDVSIVVFATGHSSEQIYKMLHSHDVALTQKPFAVGFRIEHLQSDINLMQYKNAADNKYLPAAEYFFTNAVEKTNKSVYTFCMCPGGFVLPSSSIKEHLVVNGMSFSKRAGKNSNSALLVNVNDKDFGANLFDGIAFQRKIERDAFRLGGGGYKAPVQKLSDFLNDNVSTELGKVSPTYPIGYTLTNLSILYPKNLTESLKAALHSLGKVAPIFANGDAILTAPETRTSAPVRIVRDPENYNSVTLQNMYPIGEGSGYAGGIVSSAIDGLKIAEKIISIYV</sequence>
<dbReference type="PRINTS" id="PR00411">
    <property type="entry name" value="PNDRDTASEI"/>
</dbReference>
<reference evidence="2 3" key="1">
    <citation type="journal article" date="2016" name="Genome Announc.">
        <title>Draft Genome Sequence of Criibacterium bergeronii gen. nov., sp. nov., Strain CCRI-22567T, Isolated from a Vaginal Sample from a Woman with Bacterial Vaginosis.</title>
        <authorList>
            <person name="Maheux A.F."/>
            <person name="Berube E."/>
            <person name="Boudreau D.K."/>
            <person name="Raymond F."/>
            <person name="Corbeil J."/>
            <person name="Roy P.H."/>
            <person name="Boissinot M."/>
            <person name="Omar R.F."/>
        </authorList>
    </citation>
    <scope>NUCLEOTIDE SEQUENCE [LARGE SCALE GENOMIC DNA]</scope>
    <source>
        <strain evidence="2 3">CCRI-22567</strain>
    </source>
</reference>